<keyword evidence="17" id="KW-1185">Reference proteome</keyword>
<evidence type="ECO:0000256" key="10">
    <source>
        <dbReference type="ARBA" id="ARBA00023136"/>
    </source>
</evidence>
<keyword evidence="7" id="KW-0833">Ubl conjugation pathway</keyword>
<dbReference type="Gene3D" id="3.30.40.10">
    <property type="entry name" value="Zinc/RING finger domain, C3HC4 (zinc finger)"/>
    <property type="match status" value="1"/>
</dbReference>
<evidence type="ECO:0000256" key="2">
    <source>
        <dbReference type="ARBA" id="ARBA00004906"/>
    </source>
</evidence>
<dbReference type="PaxDb" id="3218-PP1S73_131V6.1"/>
<comment type="subcellular location">
    <subcellularLocation>
        <location evidence="1">Membrane</location>
        <topology evidence="1">Single-pass membrane protein</topology>
    </subcellularLocation>
</comment>
<keyword evidence="5" id="KW-0479">Metal-binding</keyword>
<dbReference type="Gramene" id="Pp3c24_7770V3.2">
    <property type="protein sequence ID" value="PAC:32910768.CDS.1"/>
    <property type="gene ID" value="Pp3c24_7770"/>
</dbReference>
<feature type="domain" description="RING-type" evidence="14">
    <location>
        <begin position="27"/>
        <end position="50"/>
    </location>
</feature>
<keyword evidence="4" id="KW-0812">Transmembrane</keyword>
<dbReference type="RefSeq" id="XP_073387117.1">
    <property type="nucleotide sequence ID" value="XM_073531016.1"/>
</dbReference>
<dbReference type="STRING" id="3218.A9SFB1"/>
<protein>
    <recommendedName>
        <fullName evidence="14">RING-type domain-containing protein</fullName>
    </recommendedName>
</protein>
<dbReference type="InterPro" id="IPR001841">
    <property type="entry name" value="Znf_RING"/>
</dbReference>
<dbReference type="GO" id="GO:0016740">
    <property type="term" value="F:transferase activity"/>
    <property type="evidence" value="ECO:0007669"/>
    <property type="project" value="UniProtKB-KW"/>
</dbReference>
<dbReference type="HOGENOM" id="CLU_1356657_0_0_1"/>
<evidence type="ECO:0000313" key="15">
    <source>
        <dbReference type="EMBL" id="PNR28186.1"/>
    </source>
</evidence>
<evidence type="ECO:0000259" key="14">
    <source>
        <dbReference type="PROSITE" id="PS50089"/>
    </source>
</evidence>
<reference evidence="15 17" key="2">
    <citation type="journal article" date="2018" name="Plant J.">
        <title>The Physcomitrella patens chromosome-scale assembly reveals moss genome structure and evolution.</title>
        <authorList>
            <person name="Lang D."/>
            <person name="Ullrich K.K."/>
            <person name="Murat F."/>
            <person name="Fuchs J."/>
            <person name="Jenkins J."/>
            <person name="Haas F.B."/>
            <person name="Piednoel M."/>
            <person name="Gundlach H."/>
            <person name="Van Bel M."/>
            <person name="Meyberg R."/>
            <person name="Vives C."/>
            <person name="Morata J."/>
            <person name="Symeonidi A."/>
            <person name="Hiss M."/>
            <person name="Muchero W."/>
            <person name="Kamisugi Y."/>
            <person name="Saleh O."/>
            <person name="Blanc G."/>
            <person name="Decker E.L."/>
            <person name="van Gessel N."/>
            <person name="Grimwood J."/>
            <person name="Hayes R.D."/>
            <person name="Graham S.W."/>
            <person name="Gunter L.E."/>
            <person name="McDaniel S.F."/>
            <person name="Hoernstein S.N.W."/>
            <person name="Larsson A."/>
            <person name="Li F.W."/>
            <person name="Perroud P.F."/>
            <person name="Phillips J."/>
            <person name="Ranjan P."/>
            <person name="Rokshar D.S."/>
            <person name="Rothfels C.J."/>
            <person name="Schneider L."/>
            <person name="Shu S."/>
            <person name="Stevenson D.W."/>
            <person name="Thummler F."/>
            <person name="Tillich M."/>
            <person name="Villarreal Aguilar J.C."/>
            <person name="Widiez T."/>
            <person name="Wong G.K."/>
            <person name="Wymore A."/>
            <person name="Zhang Y."/>
            <person name="Zimmer A.D."/>
            <person name="Quatrano R.S."/>
            <person name="Mayer K.F.X."/>
            <person name="Goodstein D."/>
            <person name="Casacuberta J.M."/>
            <person name="Vandepoele K."/>
            <person name="Reski R."/>
            <person name="Cuming A.C."/>
            <person name="Tuskan G.A."/>
            <person name="Maumus F."/>
            <person name="Salse J."/>
            <person name="Schmutz J."/>
            <person name="Rensing S.A."/>
        </authorList>
    </citation>
    <scope>NUCLEOTIDE SEQUENCE [LARGE SCALE GENOMIC DNA]</scope>
    <source>
        <strain evidence="16 17">cv. Gransden 2004</strain>
    </source>
</reference>
<comment type="pathway">
    <text evidence="2">Protein modification; protein ubiquitination.</text>
</comment>
<dbReference type="EMBL" id="ABEU02000024">
    <property type="protein sequence ID" value="PNR28186.1"/>
    <property type="molecule type" value="Genomic_DNA"/>
</dbReference>
<proteinExistence type="inferred from homology"/>
<dbReference type="InterPro" id="IPR024766">
    <property type="entry name" value="Znf_RING_H2"/>
</dbReference>
<dbReference type="InterPro" id="IPR013083">
    <property type="entry name" value="Znf_RING/FYVE/PHD"/>
</dbReference>
<evidence type="ECO:0000313" key="16">
    <source>
        <dbReference type="EnsemblPlants" id="PAC:32910767.CDS.1"/>
    </source>
</evidence>
<evidence type="ECO:0000256" key="12">
    <source>
        <dbReference type="PROSITE-ProRule" id="PRU00175"/>
    </source>
</evidence>
<dbReference type="Proteomes" id="UP000006727">
    <property type="component" value="Chromosome 24"/>
</dbReference>
<dbReference type="EnsemblPlants" id="Pp3c24_7770V3.2">
    <property type="protein sequence ID" value="PAC:32910768.CDS.1"/>
    <property type="gene ID" value="Pp3c24_7770"/>
</dbReference>
<dbReference type="PANTHER" id="PTHR45768:SF18">
    <property type="entry name" value="RING-H2 FINGER PROTEIN ATL47-RELATED"/>
    <property type="match status" value="1"/>
</dbReference>
<comment type="similarity">
    <text evidence="11">Belongs to the RING-type zinc finger family. ATL subfamily.</text>
</comment>
<evidence type="ECO:0000256" key="13">
    <source>
        <dbReference type="SAM" id="MobiDB-lite"/>
    </source>
</evidence>
<evidence type="ECO:0000256" key="4">
    <source>
        <dbReference type="ARBA" id="ARBA00022692"/>
    </source>
</evidence>
<dbReference type="GO" id="GO:0016020">
    <property type="term" value="C:membrane"/>
    <property type="evidence" value="ECO:0007669"/>
    <property type="project" value="UniProtKB-SubCell"/>
</dbReference>
<dbReference type="CDD" id="cd16461">
    <property type="entry name" value="RING-H2_EL5-like"/>
    <property type="match status" value="1"/>
</dbReference>
<dbReference type="GO" id="GO:0008270">
    <property type="term" value="F:zinc ion binding"/>
    <property type="evidence" value="ECO:0007669"/>
    <property type="project" value="UniProtKB-KW"/>
</dbReference>
<evidence type="ECO:0000256" key="3">
    <source>
        <dbReference type="ARBA" id="ARBA00022679"/>
    </source>
</evidence>
<evidence type="ECO:0000256" key="6">
    <source>
        <dbReference type="ARBA" id="ARBA00022771"/>
    </source>
</evidence>
<reference evidence="16" key="3">
    <citation type="submission" date="2020-12" db="UniProtKB">
        <authorList>
            <consortium name="EnsemblPlants"/>
        </authorList>
    </citation>
    <scope>IDENTIFICATION</scope>
</reference>
<keyword evidence="9" id="KW-1133">Transmembrane helix</keyword>
<dbReference type="SUPFAM" id="SSF57850">
    <property type="entry name" value="RING/U-box"/>
    <property type="match status" value="1"/>
</dbReference>
<keyword evidence="6 12" id="KW-0863">Zinc-finger</keyword>
<sequence length="202" mass="21640">MAQSESSRIALTVQFANEDRLRLLPKCKHAFHLDCIDTWLLSNSTCPLCQRSLLPEAESAAPPIDGNGPTGLSVDSQGASHSRRHGSFRGSSRLNIRGSFRFLTDAMAPSLPPPSSETDITPSIFNPAVVDVFQASPLSPGPTVCGTEPGGSEKVSRVELGKVNTDPRRIARDTDNSQGPRSYSMGSCEYVVSLTRLGLAMP</sequence>
<evidence type="ECO:0000256" key="1">
    <source>
        <dbReference type="ARBA" id="ARBA00004167"/>
    </source>
</evidence>
<evidence type="ECO:0000256" key="8">
    <source>
        <dbReference type="ARBA" id="ARBA00022833"/>
    </source>
</evidence>
<dbReference type="PANTHER" id="PTHR45768">
    <property type="entry name" value="E3 UBIQUITIN-PROTEIN LIGASE RNF13-LIKE"/>
    <property type="match status" value="1"/>
</dbReference>
<dbReference type="eggNOG" id="KOG0800">
    <property type="taxonomic scope" value="Eukaryota"/>
</dbReference>
<evidence type="ECO:0000313" key="17">
    <source>
        <dbReference type="Proteomes" id="UP000006727"/>
    </source>
</evidence>
<accession>A9SFB1</accession>
<evidence type="ECO:0000256" key="9">
    <source>
        <dbReference type="ARBA" id="ARBA00022989"/>
    </source>
</evidence>
<evidence type="ECO:0000256" key="7">
    <source>
        <dbReference type="ARBA" id="ARBA00022786"/>
    </source>
</evidence>
<feature type="region of interest" description="Disordered" evidence="13">
    <location>
        <begin position="60"/>
        <end position="92"/>
    </location>
</feature>
<dbReference type="EnsemblPlants" id="Pp3c24_7770V3.1">
    <property type="protein sequence ID" value="PAC:32910767.CDS.1"/>
    <property type="gene ID" value="Pp3c24_7770"/>
</dbReference>
<evidence type="ECO:0000256" key="11">
    <source>
        <dbReference type="ARBA" id="ARBA00024209"/>
    </source>
</evidence>
<reference evidence="15 17" key="1">
    <citation type="journal article" date="2008" name="Science">
        <title>The Physcomitrella genome reveals evolutionary insights into the conquest of land by plants.</title>
        <authorList>
            <person name="Rensing S."/>
            <person name="Lang D."/>
            <person name="Zimmer A."/>
            <person name="Terry A."/>
            <person name="Salamov A."/>
            <person name="Shapiro H."/>
            <person name="Nishiyama T."/>
            <person name="Perroud P.-F."/>
            <person name="Lindquist E."/>
            <person name="Kamisugi Y."/>
            <person name="Tanahashi T."/>
            <person name="Sakakibara K."/>
            <person name="Fujita T."/>
            <person name="Oishi K."/>
            <person name="Shin-I T."/>
            <person name="Kuroki Y."/>
            <person name="Toyoda A."/>
            <person name="Suzuki Y."/>
            <person name="Hashimoto A."/>
            <person name="Yamaguchi K."/>
            <person name="Sugano A."/>
            <person name="Kohara Y."/>
            <person name="Fujiyama A."/>
            <person name="Anterola A."/>
            <person name="Aoki S."/>
            <person name="Ashton N."/>
            <person name="Barbazuk W.B."/>
            <person name="Barker E."/>
            <person name="Bennetzen J."/>
            <person name="Bezanilla M."/>
            <person name="Blankenship R."/>
            <person name="Cho S.H."/>
            <person name="Dutcher S."/>
            <person name="Estelle M."/>
            <person name="Fawcett J.A."/>
            <person name="Gundlach H."/>
            <person name="Hanada K."/>
            <person name="Heyl A."/>
            <person name="Hicks K.A."/>
            <person name="Hugh J."/>
            <person name="Lohr M."/>
            <person name="Mayer K."/>
            <person name="Melkozernov A."/>
            <person name="Murata T."/>
            <person name="Nelson D."/>
            <person name="Pils B."/>
            <person name="Prigge M."/>
            <person name="Reiss B."/>
            <person name="Renner T."/>
            <person name="Rombauts S."/>
            <person name="Rushton P."/>
            <person name="Sanderfoot A."/>
            <person name="Schween G."/>
            <person name="Shiu S.-H."/>
            <person name="Stueber K."/>
            <person name="Theodoulou F.L."/>
            <person name="Tu H."/>
            <person name="Van de Peer Y."/>
            <person name="Verrier P.J."/>
            <person name="Waters E."/>
            <person name="Wood A."/>
            <person name="Yang L."/>
            <person name="Cove D."/>
            <person name="Cuming A."/>
            <person name="Hasebe M."/>
            <person name="Lucas S."/>
            <person name="Mishler D.B."/>
            <person name="Reski R."/>
            <person name="Grigoriev I."/>
            <person name="Quatrano R.S."/>
            <person name="Boore J.L."/>
        </authorList>
    </citation>
    <scope>NUCLEOTIDE SEQUENCE [LARGE SCALE GENOMIC DNA]</scope>
    <source>
        <strain evidence="16 17">cv. Gransden 2004</strain>
    </source>
</reference>
<keyword evidence="10" id="KW-0472">Membrane</keyword>
<gene>
    <name evidence="16" type="primary">LOC112276909</name>
    <name evidence="15" type="ORF">PHYPA_028778</name>
</gene>
<keyword evidence="3" id="KW-0808">Transferase</keyword>
<organism evidence="15">
    <name type="scientific">Physcomitrium patens</name>
    <name type="common">Spreading-leaved earth moss</name>
    <name type="synonym">Physcomitrella patens</name>
    <dbReference type="NCBI Taxonomy" id="3218"/>
    <lineage>
        <taxon>Eukaryota</taxon>
        <taxon>Viridiplantae</taxon>
        <taxon>Streptophyta</taxon>
        <taxon>Embryophyta</taxon>
        <taxon>Bryophyta</taxon>
        <taxon>Bryophytina</taxon>
        <taxon>Bryopsida</taxon>
        <taxon>Funariidae</taxon>
        <taxon>Funariales</taxon>
        <taxon>Funariaceae</taxon>
        <taxon>Physcomitrium</taxon>
    </lineage>
</organism>
<dbReference type="Gramene" id="Pp3c24_7770V3.1">
    <property type="protein sequence ID" value="PAC:32910767.CDS.1"/>
    <property type="gene ID" value="Pp3c24_7770"/>
</dbReference>
<keyword evidence="8" id="KW-0862">Zinc</keyword>
<dbReference type="GeneID" id="112276909"/>
<name>A9SFB1_PHYPA</name>
<dbReference type="AlphaFoldDB" id="A9SFB1"/>
<dbReference type="OrthoDB" id="8062037at2759"/>
<evidence type="ECO:0000256" key="5">
    <source>
        <dbReference type="ARBA" id="ARBA00022723"/>
    </source>
</evidence>
<dbReference type="PROSITE" id="PS50089">
    <property type="entry name" value="ZF_RING_2"/>
    <property type="match status" value="1"/>
</dbReference>
<dbReference type="Pfam" id="PF12678">
    <property type="entry name" value="zf-rbx1"/>
    <property type="match status" value="1"/>
</dbReference>